<evidence type="ECO:0000259" key="1">
    <source>
        <dbReference type="Pfam" id="PF13084"/>
    </source>
</evidence>
<reference evidence="2 3" key="1">
    <citation type="submission" date="2018-08" db="EMBL/GenBank/DDBJ databases">
        <title>A genome reference for cultivated species of the human gut microbiota.</title>
        <authorList>
            <person name="Zou Y."/>
            <person name="Xue W."/>
            <person name="Luo G."/>
        </authorList>
    </citation>
    <scope>NUCLEOTIDE SEQUENCE [LARGE SCALE GENOMIC DNA]</scope>
    <source>
        <strain evidence="2 3">AM42-38</strain>
    </source>
</reference>
<evidence type="ECO:0000313" key="2">
    <source>
        <dbReference type="EMBL" id="RHA75066.1"/>
    </source>
</evidence>
<evidence type="ECO:0000313" key="3">
    <source>
        <dbReference type="Proteomes" id="UP000283855"/>
    </source>
</evidence>
<dbReference type="InterPro" id="IPR025079">
    <property type="entry name" value="DUF3943"/>
</dbReference>
<protein>
    <submittedName>
        <fullName evidence="2">DUF3943 domain-containing protein</fullName>
    </submittedName>
</protein>
<proteinExistence type="predicted"/>
<sequence>MAHFRDTTDCKKKHFWKAAGETFGLNVGLWAFDRYVLKGHYSYISLKTIKANFKHGFDWDNDHLSTNMFAHPYHGSLYFNAGRANGFNFWQSELFALGGSAMWELFMESEYPSKNDIIATPIGGAALGEVFYRTSDLILDNRTSGGERFGREALAFLISPMRGLTRIITGEAWEKKPVVGNEFGKPPYQLAISLGTRFLTSHDNDRFFKAGASARINLRNYILYCTNGFV</sequence>
<dbReference type="RefSeq" id="WP_118400545.1">
    <property type="nucleotide sequence ID" value="NZ_CABJGD010000018.1"/>
</dbReference>
<gene>
    <name evidence="2" type="ORF">DW921_09150</name>
</gene>
<dbReference type="AlphaFoldDB" id="A0A413SYX8"/>
<dbReference type="Proteomes" id="UP000283855">
    <property type="component" value="Unassembled WGS sequence"/>
</dbReference>
<organism evidence="2 3">
    <name type="scientific">Phocaeicola coprophilus</name>
    <dbReference type="NCBI Taxonomy" id="387090"/>
    <lineage>
        <taxon>Bacteria</taxon>
        <taxon>Pseudomonadati</taxon>
        <taxon>Bacteroidota</taxon>
        <taxon>Bacteroidia</taxon>
        <taxon>Bacteroidales</taxon>
        <taxon>Bacteroidaceae</taxon>
        <taxon>Phocaeicola</taxon>
    </lineage>
</organism>
<accession>A0A413SYX8</accession>
<dbReference type="EMBL" id="QSFT01000018">
    <property type="protein sequence ID" value="RHA75066.1"/>
    <property type="molecule type" value="Genomic_DNA"/>
</dbReference>
<name>A0A413SYX8_9BACT</name>
<feature type="domain" description="DUF3943" evidence="1">
    <location>
        <begin position="56"/>
        <end position="161"/>
    </location>
</feature>
<dbReference type="Pfam" id="PF13084">
    <property type="entry name" value="DUF3943"/>
    <property type="match status" value="1"/>
</dbReference>
<comment type="caution">
    <text evidence="2">The sequence shown here is derived from an EMBL/GenBank/DDBJ whole genome shotgun (WGS) entry which is preliminary data.</text>
</comment>